<feature type="signal peptide" evidence="2">
    <location>
        <begin position="1"/>
        <end position="20"/>
    </location>
</feature>
<keyword evidence="2" id="KW-0732">Signal</keyword>
<organism evidence="3 4">
    <name type="scientific">Lactarius akahatsu</name>
    <dbReference type="NCBI Taxonomy" id="416441"/>
    <lineage>
        <taxon>Eukaryota</taxon>
        <taxon>Fungi</taxon>
        <taxon>Dikarya</taxon>
        <taxon>Basidiomycota</taxon>
        <taxon>Agaricomycotina</taxon>
        <taxon>Agaricomycetes</taxon>
        <taxon>Russulales</taxon>
        <taxon>Russulaceae</taxon>
        <taxon>Lactarius</taxon>
    </lineage>
</organism>
<evidence type="ECO:0000313" key="3">
    <source>
        <dbReference type="EMBL" id="KAH9000371.1"/>
    </source>
</evidence>
<reference evidence="3" key="1">
    <citation type="submission" date="2022-01" db="EMBL/GenBank/DDBJ databases">
        <title>Comparative genomics reveals a dynamic genome evolution in the ectomycorrhizal milk-cap (Lactarius) mushrooms.</title>
        <authorList>
            <consortium name="DOE Joint Genome Institute"/>
            <person name="Lebreton A."/>
            <person name="Tang N."/>
            <person name="Kuo A."/>
            <person name="LaButti K."/>
            <person name="Drula E."/>
            <person name="Barry K."/>
            <person name="Clum A."/>
            <person name="Lipzen A."/>
            <person name="Mousain D."/>
            <person name="Ng V."/>
            <person name="Wang R."/>
            <person name="Wang X."/>
            <person name="Dai Y."/>
            <person name="Henrissat B."/>
            <person name="Grigoriev I.V."/>
            <person name="Guerin-Laguette A."/>
            <person name="Yu F."/>
            <person name="Martin F.M."/>
        </authorList>
    </citation>
    <scope>NUCLEOTIDE SEQUENCE</scope>
    <source>
        <strain evidence="3">QP</strain>
    </source>
</reference>
<keyword evidence="4" id="KW-1185">Reference proteome</keyword>
<evidence type="ECO:0000313" key="4">
    <source>
        <dbReference type="Proteomes" id="UP001201163"/>
    </source>
</evidence>
<dbReference type="AlphaFoldDB" id="A0AAD4LTV5"/>
<dbReference type="EMBL" id="JAKELL010000002">
    <property type="protein sequence ID" value="KAH9000371.1"/>
    <property type="molecule type" value="Genomic_DNA"/>
</dbReference>
<evidence type="ECO:0000256" key="2">
    <source>
        <dbReference type="SAM" id="SignalP"/>
    </source>
</evidence>
<evidence type="ECO:0000256" key="1">
    <source>
        <dbReference type="SAM" id="MobiDB-lite"/>
    </source>
</evidence>
<feature type="region of interest" description="Disordered" evidence="1">
    <location>
        <begin position="143"/>
        <end position="167"/>
    </location>
</feature>
<gene>
    <name evidence="3" type="ORF">EDB92DRAFT_1812722</name>
</gene>
<dbReference type="Proteomes" id="UP001201163">
    <property type="component" value="Unassembled WGS sequence"/>
</dbReference>
<accession>A0AAD4LTV5</accession>
<proteinExistence type="predicted"/>
<sequence>MLAESLLLNAFWILSDFVRANRETCRLGWTGEKALELANIKVLMIIQHRVLQPGSSARADGRVVPMCRALGYGAWAFTCARQGTVNYHHLALGIGPSAVAGIVGGAIRVLELLGPAKGNSSSAISLLVSLRSCEVRRKTGMSCYPQNRQQDSVPEDGAYEDPGADDE</sequence>
<feature type="chain" id="PRO_5042275540" evidence="2">
    <location>
        <begin position="21"/>
        <end position="167"/>
    </location>
</feature>
<comment type="caution">
    <text evidence="3">The sequence shown here is derived from an EMBL/GenBank/DDBJ whole genome shotgun (WGS) entry which is preliminary data.</text>
</comment>
<name>A0AAD4LTV5_9AGAM</name>
<protein>
    <submittedName>
        <fullName evidence="3">Uncharacterized protein</fullName>
    </submittedName>
</protein>
<feature type="compositionally biased region" description="Acidic residues" evidence="1">
    <location>
        <begin position="153"/>
        <end position="167"/>
    </location>
</feature>